<comment type="caution">
    <text evidence="2">The sequence shown here is derived from an EMBL/GenBank/DDBJ whole genome shotgun (WGS) entry which is preliminary data.</text>
</comment>
<evidence type="ECO:0000313" key="2">
    <source>
        <dbReference type="EMBL" id="KAL1534132.1"/>
    </source>
</evidence>
<organism evidence="2 3">
    <name type="scientific">Salvia divinorum</name>
    <name type="common">Maria pastora</name>
    <name type="synonym">Diviner's sage</name>
    <dbReference type="NCBI Taxonomy" id="28513"/>
    <lineage>
        <taxon>Eukaryota</taxon>
        <taxon>Viridiplantae</taxon>
        <taxon>Streptophyta</taxon>
        <taxon>Embryophyta</taxon>
        <taxon>Tracheophyta</taxon>
        <taxon>Spermatophyta</taxon>
        <taxon>Magnoliopsida</taxon>
        <taxon>eudicotyledons</taxon>
        <taxon>Gunneridae</taxon>
        <taxon>Pentapetalae</taxon>
        <taxon>asterids</taxon>
        <taxon>lamiids</taxon>
        <taxon>Lamiales</taxon>
        <taxon>Lamiaceae</taxon>
        <taxon>Nepetoideae</taxon>
        <taxon>Mentheae</taxon>
        <taxon>Salviinae</taxon>
        <taxon>Salvia</taxon>
        <taxon>Salvia subgen. Calosphace</taxon>
    </lineage>
</organism>
<keyword evidence="3" id="KW-1185">Reference proteome</keyword>
<evidence type="ECO:0000256" key="1">
    <source>
        <dbReference type="SAM" id="MobiDB-lite"/>
    </source>
</evidence>
<name>A0ABD1FQK7_SALDI</name>
<protein>
    <submittedName>
        <fullName evidence="2">Uncharacterized protein</fullName>
    </submittedName>
</protein>
<feature type="region of interest" description="Disordered" evidence="1">
    <location>
        <begin position="1"/>
        <end position="73"/>
    </location>
</feature>
<dbReference type="AlphaFoldDB" id="A0ABD1FQK7"/>
<proteinExistence type="predicted"/>
<evidence type="ECO:0000313" key="3">
    <source>
        <dbReference type="Proteomes" id="UP001567538"/>
    </source>
</evidence>
<feature type="compositionally biased region" description="Polar residues" evidence="1">
    <location>
        <begin position="47"/>
        <end position="56"/>
    </location>
</feature>
<reference evidence="2 3" key="1">
    <citation type="submission" date="2024-06" db="EMBL/GenBank/DDBJ databases">
        <title>A chromosome level genome sequence of Diviner's sage (Salvia divinorum).</title>
        <authorList>
            <person name="Ford S.A."/>
            <person name="Ro D.-K."/>
            <person name="Ness R.W."/>
            <person name="Phillips M.A."/>
        </authorList>
    </citation>
    <scope>NUCLEOTIDE SEQUENCE [LARGE SCALE GENOMIC DNA]</scope>
    <source>
        <strain evidence="2">SAF-2024a</strain>
        <tissue evidence="2">Leaf</tissue>
    </source>
</reference>
<gene>
    <name evidence="2" type="ORF">AAHA92_31527</name>
</gene>
<accession>A0ABD1FQK7</accession>
<feature type="compositionally biased region" description="Polar residues" evidence="1">
    <location>
        <begin position="1"/>
        <end position="21"/>
    </location>
</feature>
<dbReference type="Proteomes" id="UP001567538">
    <property type="component" value="Unassembled WGS sequence"/>
</dbReference>
<sequence>MPSDNSNNSWRGSSGVLQTRGNGPIGSVGNKYVYPQPKGDLECDVSPRSSGLSTSNPGGGSGNKTPYGPHTYV</sequence>
<dbReference type="EMBL" id="JBEAFC010000013">
    <property type="protein sequence ID" value="KAL1534132.1"/>
    <property type="molecule type" value="Genomic_DNA"/>
</dbReference>